<keyword evidence="4" id="KW-0479">Metal-binding</keyword>
<feature type="region of interest" description="Disordered" evidence="5">
    <location>
        <begin position="1"/>
        <end position="25"/>
    </location>
</feature>
<reference evidence="6 7" key="1">
    <citation type="submission" date="2021-06" db="EMBL/GenBank/DDBJ databases">
        <title>Rhodobacteraceae bacterium strain HSP-20.</title>
        <authorList>
            <person name="Chen W.-M."/>
        </authorList>
    </citation>
    <scope>NUCLEOTIDE SEQUENCE [LARGE SCALE GENOMIC DNA]</scope>
    <source>
        <strain evidence="6 7">HSP-20</strain>
    </source>
</reference>
<dbReference type="InterPro" id="IPR037171">
    <property type="entry name" value="NagB/RpiA_transferase-like"/>
</dbReference>
<dbReference type="InterPro" id="IPR002698">
    <property type="entry name" value="FTHF_cligase"/>
</dbReference>
<dbReference type="Gene3D" id="3.40.50.10420">
    <property type="entry name" value="NagB/RpiA/CoA transferase-like"/>
    <property type="match status" value="1"/>
</dbReference>
<evidence type="ECO:0000313" key="7">
    <source>
        <dbReference type="Proteomes" id="UP000731907"/>
    </source>
</evidence>
<evidence type="ECO:0000256" key="4">
    <source>
        <dbReference type="RuleBase" id="RU361279"/>
    </source>
</evidence>
<comment type="caution">
    <text evidence="6">The sequence shown here is derived from an EMBL/GenBank/DDBJ whole genome shotgun (WGS) entry which is preliminary data.</text>
</comment>
<keyword evidence="4" id="KW-0460">Magnesium</keyword>
<comment type="similarity">
    <text evidence="1 4">Belongs to the 5-formyltetrahydrofolate cyclo-ligase family.</text>
</comment>
<dbReference type="PANTHER" id="PTHR23407:SF1">
    <property type="entry name" value="5-FORMYLTETRAHYDROFOLATE CYCLO-LIGASE"/>
    <property type="match status" value="1"/>
</dbReference>
<keyword evidence="7" id="KW-1185">Reference proteome</keyword>
<keyword evidence="3 4" id="KW-0067">ATP-binding</keyword>
<evidence type="ECO:0000256" key="1">
    <source>
        <dbReference type="ARBA" id="ARBA00010638"/>
    </source>
</evidence>
<proteinExistence type="inferred from homology"/>
<keyword evidence="6" id="KW-0436">Ligase</keyword>
<comment type="catalytic activity">
    <reaction evidence="4">
        <text>(6S)-5-formyl-5,6,7,8-tetrahydrofolate + ATP = (6R)-5,10-methenyltetrahydrofolate + ADP + phosphate</text>
        <dbReference type="Rhea" id="RHEA:10488"/>
        <dbReference type="ChEBI" id="CHEBI:30616"/>
        <dbReference type="ChEBI" id="CHEBI:43474"/>
        <dbReference type="ChEBI" id="CHEBI:57455"/>
        <dbReference type="ChEBI" id="CHEBI:57457"/>
        <dbReference type="ChEBI" id="CHEBI:456216"/>
        <dbReference type="EC" id="6.3.3.2"/>
    </reaction>
</comment>
<dbReference type="SUPFAM" id="SSF100950">
    <property type="entry name" value="NagB/RpiA/CoA transferase-like"/>
    <property type="match status" value="1"/>
</dbReference>
<evidence type="ECO:0000313" key="6">
    <source>
        <dbReference type="EMBL" id="MBU9698716.1"/>
    </source>
</evidence>
<dbReference type="InterPro" id="IPR024185">
    <property type="entry name" value="FTHF_cligase-like_sf"/>
</dbReference>
<evidence type="ECO:0000256" key="2">
    <source>
        <dbReference type="ARBA" id="ARBA00022741"/>
    </source>
</evidence>
<dbReference type="EMBL" id="JAAATX020000008">
    <property type="protein sequence ID" value="MBU9698716.1"/>
    <property type="molecule type" value="Genomic_DNA"/>
</dbReference>
<dbReference type="EC" id="6.3.3.2" evidence="4"/>
<dbReference type="Proteomes" id="UP000731907">
    <property type="component" value="Unassembled WGS sequence"/>
</dbReference>
<comment type="cofactor">
    <cofactor evidence="4">
        <name>Mg(2+)</name>
        <dbReference type="ChEBI" id="CHEBI:18420"/>
    </cofactor>
</comment>
<sequence>MTLSSDPCQAGADDGPRPFTGDPADPLAVARWRRDERKRLRAGRMRLSTAARDRITAAIAGHLASLLSGTDLSGRIVGGYWPIRGEPDLRTFLSGLRARGAVLSLPVCETPVQPMRFRRWQPEQDMVRGHWGIPVPPVAAGEVRPELIIVPLLGWDMDRYRLGFGAGYFDRTLAALHPRPFCIGTGLQAAHLPTIAPQPHDVPMDAIVTELGLQAGTIPEGGALPSARKTD</sequence>
<dbReference type="NCBIfam" id="TIGR02727">
    <property type="entry name" value="MTHFS_bact"/>
    <property type="match status" value="1"/>
</dbReference>
<name>A0ABS6J663_9RHOB</name>
<evidence type="ECO:0000256" key="3">
    <source>
        <dbReference type="ARBA" id="ARBA00022840"/>
    </source>
</evidence>
<dbReference type="RefSeq" id="WP_161762831.1">
    <property type="nucleotide sequence ID" value="NZ_JAAATX020000008.1"/>
</dbReference>
<protein>
    <recommendedName>
        <fullName evidence="4">5-formyltetrahydrofolate cyclo-ligase</fullName>
        <ecNumber evidence="4">6.3.3.2</ecNumber>
    </recommendedName>
</protein>
<evidence type="ECO:0000256" key="5">
    <source>
        <dbReference type="SAM" id="MobiDB-lite"/>
    </source>
</evidence>
<keyword evidence="2 4" id="KW-0547">Nucleotide-binding</keyword>
<accession>A0ABS6J663</accession>
<organism evidence="6 7">
    <name type="scientific">Paragemmobacter amnigenus</name>
    <dbReference type="NCBI Taxonomy" id="2852097"/>
    <lineage>
        <taxon>Bacteria</taxon>
        <taxon>Pseudomonadati</taxon>
        <taxon>Pseudomonadota</taxon>
        <taxon>Alphaproteobacteria</taxon>
        <taxon>Rhodobacterales</taxon>
        <taxon>Paracoccaceae</taxon>
        <taxon>Paragemmobacter</taxon>
    </lineage>
</organism>
<gene>
    <name evidence="6" type="ORF">GU927_012765</name>
</gene>
<dbReference type="PANTHER" id="PTHR23407">
    <property type="entry name" value="ATPASE INHIBITOR/5-FORMYLTETRAHYDROFOLATE CYCLO-LIGASE"/>
    <property type="match status" value="1"/>
</dbReference>
<dbReference type="Pfam" id="PF01812">
    <property type="entry name" value="5-FTHF_cyc-lig"/>
    <property type="match status" value="1"/>
</dbReference>
<dbReference type="GO" id="GO:0030272">
    <property type="term" value="F:5-formyltetrahydrofolate cyclo-ligase activity"/>
    <property type="evidence" value="ECO:0007669"/>
    <property type="project" value="UniProtKB-EC"/>
</dbReference>